<organism evidence="3 4">
    <name type="scientific">Candidatus Abzuiibacterium crystallinum</name>
    <dbReference type="NCBI Taxonomy" id="1974748"/>
    <lineage>
        <taxon>Bacteria</taxon>
        <taxon>Pseudomonadati</taxon>
        <taxon>Candidatus Omnitrophota</taxon>
        <taxon>Candidatus Abzuiibacterium</taxon>
    </lineage>
</organism>
<feature type="domain" description="HTH cro/C1-type" evidence="2">
    <location>
        <begin position="38"/>
        <end position="93"/>
    </location>
</feature>
<accession>A0A2H0LSY2</accession>
<dbReference type="Gene3D" id="1.10.260.40">
    <property type="entry name" value="lambda repressor-like DNA-binding domains"/>
    <property type="match status" value="1"/>
</dbReference>
<dbReference type="Proteomes" id="UP000230859">
    <property type="component" value="Unassembled WGS sequence"/>
</dbReference>
<dbReference type="PANTHER" id="PTHR46797:SF1">
    <property type="entry name" value="METHYLPHOSPHONATE SYNTHASE"/>
    <property type="match status" value="1"/>
</dbReference>
<dbReference type="EMBL" id="PCVY01000003">
    <property type="protein sequence ID" value="PIQ87543.1"/>
    <property type="molecule type" value="Genomic_DNA"/>
</dbReference>
<dbReference type="SUPFAM" id="SSF51182">
    <property type="entry name" value="RmlC-like cupins"/>
    <property type="match status" value="2"/>
</dbReference>
<dbReference type="SUPFAM" id="SSF47413">
    <property type="entry name" value="lambda repressor-like DNA-binding domains"/>
    <property type="match status" value="1"/>
</dbReference>
<gene>
    <name evidence="3" type="ORF">COV74_00280</name>
</gene>
<dbReference type="GO" id="GO:0003700">
    <property type="term" value="F:DNA-binding transcription factor activity"/>
    <property type="evidence" value="ECO:0007669"/>
    <property type="project" value="TreeGrafter"/>
</dbReference>
<dbReference type="Pfam" id="PF13560">
    <property type="entry name" value="HTH_31"/>
    <property type="match status" value="1"/>
</dbReference>
<dbReference type="GO" id="GO:0005829">
    <property type="term" value="C:cytosol"/>
    <property type="evidence" value="ECO:0007669"/>
    <property type="project" value="TreeGrafter"/>
</dbReference>
<dbReference type="AlphaFoldDB" id="A0A2H0LSY2"/>
<dbReference type="InterPro" id="IPR050807">
    <property type="entry name" value="TransReg_Diox_bact_type"/>
</dbReference>
<evidence type="ECO:0000313" key="3">
    <source>
        <dbReference type="EMBL" id="PIQ87543.1"/>
    </source>
</evidence>
<dbReference type="InterPro" id="IPR011051">
    <property type="entry name" value="RmlC_Cupin_sf"/>
</dbReference>
<evidence type="ECO:0000313" key="4">
    <source>
        <dbReference type="Proteomes" id="UP000230859"/>
    </source>
</evidence>
<sequence>MTIKSRQKKSLYYTLFQQCQTAFPSFPRECSLSLGASIKHVRLRMGLTQDELAQHARMKLSALKTLENGYAKFTTLSNIDTLARVLRVSIQDLVLEGLEWFPANFFVLKNPGHESLPKRRRDINNVWFRRQIVKGDGFLCDFVSPPLCSYGHFCFVILELDPGKTIRDAVLPSPDQLLGFVLKGALRIRYDNSQEYDVFANQSFTMRGDKIHDLQNADKNLPLRMCLAFTLSSSQKPLETAKEHSQDTPCFNLGLGIKKIRDLYASSDERSLSYSHFSSITGLDEQSLRYLENTTDPDQVIYWDKIEVICRALKIPLSQFLGFCEDRDGGYFYLSTAHDRAFIDYRHYLGVRIKSAVFPGTHNNFHLSEAYIDPRGGVRRASWRRRDQAMMAAYVEDGELRIEVGKNRKSVLIQGESVYFDGSLGYIFTNPGTKPAKLLLASYPAIVF</sequence>
<dbReference type="PROSITE" id="PS50943">
    <property type="entry name" value="HTH_CROC1"/>
    <property type="match status" value="1"/>
</dbReference>
<proteinExistence type="predicted"/>
<dbReference type="InterPro" id="IPR001387">
    <property type="entry name" value="Cro/C1-type_HTH"/>
</dbReference>
<dbReference type="CDD" id="cd02209">
    <property type="entry name" value="cupin_XRE_C"/>
    <property type="match status" value="1"/>
</dbReference>
<name>A0A2H0LSY2_9BACT</name>
<keyword evidence="1" id="KW-0238">DNA-binding</keyword>
<comment type="caution">
    <text evidence="3">The sequence shown here is derived from an EMBL/GenBank/DDBJ whole genome shotgun (WGS) entry which is preliminary data.</text>
</comment>
<protein>
    <recommendedName>
        <fullName evidence="2">HTH cro/C1-type domain-containing protein</fullName>
    </recommendedName>
</protein>
<dbReference type="Gene3D" id="2.60.120.10">
    <property type="entry name" value="Jelly Rolls"/>
    <property type="match status" value="1"/>
</dbReference>
<dbReference type="InterPro" id="IPR010982">
    <property type="entry name" value="Lambda_DNA-bd_dom_sf"/>
</dbReference>
<dbReference type="SMART" id="SM00530">
    <property type="entry name" value="HTH_XRE"/>
    <property type="match status" value="2"/>
</dbReference>
<evidence type="ECO:0000259" key="2">
    <source>
        <dbReference type="PROSITE" id="PS50943"/>
    </source>
</evidence>
<dbReference type="GO" id="GO:0003677">
    <property type="term" value="F:DNA binding"/>
    <property type="evidence" value="ECO:0007669"/>
    <property type="project" value="UniProtKB-KW"/>
</dbReference>
<reference evidence="3 4" key="1">
    <citation type="submission" date="2017-09" db="EMBL/GenBank/DDBJ databases">
        <title>Depth-based differentiation of microbial function through sediment-hosted aquifers and enrichment of novel symbionts in the deep terrestrial subsurface.</title>
        <authorList>
            <person name="Probst A.J."/>
            <person name="Ladd B."/>
            <person name="Jarett J.K."/>
            <person name="Geller-Mcgrath D.E."/>
            <person name="Sieber C.M."/>
            <person name="Emerson J.B."/>
            <person name="Anantharaman K."/>
            <person name="Thomas B.C."/>
            <person name="Malmstrom R."/>
            <person name="Stieglmeier M."/>
            <person name="Klingl A."/>
            <person name="Woyke T."/>
            <person name="Ryan C.M."/>
            <person name="Banfield J.F."/>
        </authorList>
    </citation>
    <scope>NUCLEOTIDE SEQUENCE [LARGE SCALE GENOMIC DNA]</scope>
    <source>
        <strain evidence="3">CG11_big_fil_rev_8_21_14_0_20_45_26</strain>
    </source>
</reference>
<evidence type="ECO:0000256" key="1">
    <source>
        <dbReference type="ARBA" id="ARBA00023125"/>
    </source>
</evidence>
<dbReference type="CDD" id="cd00093">
    <property type="entry name" value="HTH_XRE"/>
    <property type="match status" value="1"/>
</dbReference>
<dbReference type="InterPro" id="IPR014710">
    <property type="entry name" value="RmlC-like_jellyroll"/>
</dbReference>
<dbReference type="PANTHER" id="PTHR46797">
    <property type="entry name" value="HTH-TYPE TRANSCRIPTIONAL REGULATOR"/>
    <property type="match status" value="1"/>
</dbReference>